<feature type="compositionally biased region" description="Polar residues" evidence="1">
    <location>
        <begin position="9"/>
        <end position="21"/>
    </location>
</feature>
<gene>
    <name evidence="2" type="ORF">DSM3645_12556</name>
</gene>
<dbReference type="Proteomes" id="UP000004358">
    <property type="component" value="Unassembled WGS sequence"/>
</dbReference>
<accession>A3ZRT1</accession>
<dbReference type="EMBL" id="AANZ01000007">
    <property type="protein sequence ID" value="EAQ80850.1"/>
    <property type="molecule type" value="Genomic_DNA"/>
</dbReference>
<organism evidence="2 3">
    <name type="scientific">Blastopirellula marina DSM 3645</name>
    <dbReference type="NCBI Taxonomy" id="314230"/>
    <lineage>
        <taxon>Bacteria</taxon>
        <taxon>Pseudomonadati</taxon>
        <taxon>Planctomycetota</taxon>
        <taxon>Planctomycetia</taxon>
        <taxon>Pirellulales</taxon>
        <taxon>Pirellulaceae</taxon>
        <taxon>Blastopirellula</taxon>
    </lineage>
</organism>
<evidence type="ECO:0000313" key="3">
    <source>
        <dbReference type="Proteomes" id="UP000004358"/>
    </source>
</evidence>
<reference evidence="2 3" key="1">
    <citation type="submission" date="2006-02" db="EMBL/GenBank/DDBJ databases">
        <authorList>
            <person name="Amann R."/>
            <person name="Ferriera S."/>
            <person name="Johnson J."/>
            <person name="Kravitz S."/>
            <person name="Halpern A."/>
            <person name="Remington K."/>
            <person name="Beeson K."/>
            <person name="Tran B."/>
            <person name="Rogers Y.-H."/>
            <person name="Friedman R."/>
            <person name="Venter J.C."/>
        </authorList>
    </citation>
    <scope>NUCLEOTIDE SEQUENCE [LARGE SCALE GENOMIC DNA]</scope>
    <source>
        <strain evidence="2 3">DSM 3645</strain>
    </source>
</reference>
<name>A3ZRT1_9BACT</name>
<dbReference type="STRING" id="314230.DSM3645_12556"/>
<protein>
    <submittedName>
        <fullName evidence="2">Uncharacterized protein</fullName>
    </submittedName>
</protein>
<dbReference type="HOGENOM" id="CLU_1552307_0_0_0"/>
<sequence length="172" mass="18599">MHAAPIFSNHRSGSANSSLTTGRSNAAVLRPIVKEPKMRKPTIFLASLVMLASAVGTSAAKQGIAAARPIKSRRLTPLCCSANQLVSTILVAPRRSTGRVGKPGPMQLAIKAKRELLKVAISFERYRIAQRKFPLKLHDQLEILPARSSDATWSIPGDYSQLACSAADAWRL</sequence>
<evidence type="ECO:0000313" key="2">
    <source>
        <dbReference type="EMBL" id="EAQ80850.1"/>
    </source>
</evidence>
<comment type="caution">
    <text evidence="2">The sequence shown here is derived from an EMBL/GenBank/DDBJ whole genome shotgun (WGS) entry which is preliminary data.</text>
</comment>
<dbReference type="AlphaFoldDB" id="A3ZRT1"/>
<evidence type="ECO:0000256" key="1">
    <source>
        <dbReference type="SAM" id="MobiDB-lite"/>
    </source>
</evidence>
<feature type="region of interest" description="Disordered" evidence="1">
    <location>
        <begin position="1"/>
        <end position="21"/>
    </location>
</feature>
<proteinExistence type="predicted"/>